<dbReference type="Gene3D" id="3.40.50.1820">
    <property type="entry name" value="alpha/beta hydrolase"/>
    <property type="match status" value="1"/>
</dbReference>
<name>A0AAX3FN75_ACTEU</name>
<dbReference type="EMBL" id="LR134310">
    <property type="protein sequence ID" value="VEE91840.1"/>
    <property type="molecule type" value="Genomic_DNA"/>
</dbReference>
<accession>A0AAX3FN75</accession>
<sequence>MINLIKNAISTPYFSTFFPRHIQTNHFLPKYASFTKPTANYLTKPFSVSHEDASISSKANALKEYVAKNQTKLFQNVTNAYKTDSDKDGIIDINDKNPNMWNVSDRDLRIFSALSYQNKDKLDAYFKLKSTVIDSNYAQQIKEVVNHWEVLRTESPGSGLDYTIFGNGKNSDGSYNNVVIAFRGTTNLPDLTADLRLTFGDTPMQTAYLDQAAKYIEAYKPKNVYSTGHSLGGYLAEYFVAHTIQSRADWAGMFKRSALFNPAVLKHHDLSSQTLKKAYSLANEFTKTNVTDDSDKSHVVTKHKTDSYVIKGEFVDKFLGHYDGTTFFDFKQGKLSGLHALSSFFEKDNQLKDTFSQGYRIDHHYDNNDSDNDGLTDTMEKRIGSNIHKADTDNDGYDDSTEAYLGSNVLASNIIPTLTEKGVQIVNLNANGDSTTYSIHAEQPIALTAEYRAADEAAPMAINSELAESSLLATEFEQPFETEVFSLSSEFSANDDNLNAINVAANDSNFSYPAATHFAGFTANIEVPQYGAAVM</sequence>
<evidence type="ECO:0000313" key="1">
    <source>
        <dbReference type="EMBL" id="VEE91840.1"/>
    </source>
</evidence>
<evidence type="ECO:0000313" key="2">
    <source>
        <dbReference type="Proteomes" id="UP000268529"/>
    </source>
</evidence>
<dbReference type="Pfam" id="PF26363">
    <property type="entry name" value="Phospholipase-like"/>
    <property type="match status" value="1"/>
</dbReference>
<reference evidence="1 2" key="1">
    <citation type="submission" date="2018-12" db="EMBL/GenBank/DDBJ databases">
        <authorList>
            <consortium name="Pathogen Informatics"/>
        </authorList>
    </citation>
    <scope>NUCLEOTIDE SEQUENCE [LARGE SCALE GENOMIC DNA]</scope>
    <source>
        <strain evidence="1 2">NCTC8529</strain>
    </source>
</reference>
<protein>
    <submittedName>
        <fullName evidence="1">LPXTG-motif cell wall anchor domain-containing protein</fullName>
    </submittedName>
</protein>
<dbReference type="Proteomes" id="UP000268529">
    <property type="component" value="Chromosome"/>
</dbReference>
<dbReference type="InterPro" id="IPR029058">
    <property type="entry name" value="AB_hydrolase_fold"/>
</dbReference>
<organism evidence="1 2">
    <name type="scientific">Actinobacillus equuli</name>
    <dbReference type="NCBI Taxonomy" id="718"/>
    <lineage>
        <taxon>Bacteria</taxon>
        <taxon>Pseudomonadati</taxon>
        <taxon>Pseudomonadota</taxon>
        <taxon>Gammaproteobacteria</taxon>
        <taxon>Pasteurellales</taxon>
        <taxon>Pasteurellaceae</taxon>
        <taxon>Actinobacillus</taxon>
    </lineage>
</organism>
<proteinExistence type="predicted"/>
<dbReference type="SUPFAM" id="SSF53474">
    <property type="entry name" value="alpha/beta-Hydrolases"/>
    <property type="match status" value="1"/>
</dbReference>
<gene>
    <name evidence="1" type="ORF">NCTC8529_01543</name>
</gene>
<dbReference type="AlphaFoldDB" id="A0AAX3FN75"/>